<dbReference type="PANTHER" id="PTHR37461:SF1">
    <property type="entry name" value="ANTI-SIGMA-K FACTOR RSKA"/>
    <property type="match status" value="1"/>
</dbReference>
<keyword evidence="6" id="KW-0805">Transcription regulation</keyword>
<dbReference type="GO" id="GO:0016989">
    <property type="term" value="F:sigma factor antagonist activity"/>
    <property type="evidence" value="ECO:0007669"/>
    <property type="project" value="TreeGrafter"/>
</dbReference>
<dbReference type="Pfam" id="PF10099">
    <property type="entry name" value="RskA_C"/>
    <property type="match status" value="1"/>
</dbReference>
<evidence type="ECO:0000256" key="4">
    <source>
        <dbReference type="ARBA" id="ARBA00022692"/>
    </source>
</evidence>
<comment type="caution">
    <text evidence="14">The sequence shown here is derived from an EMBL/GenBank/DDBJ whole genome shotgun (WGS) entry which is preliminary data.</text>
</comment>
<organism evidence="14 15">
    <name type="scientific">Nocardioides currus</name>
    <dbReference type="NCBI Taxonomy" id="2133958"/>
    <lineage>
        <taxon>Bacteria</taxon>
        <taxon>Bacillati</taxon>
        <taxon>Actinomycetota</taxon>
        <taxon>Actinomycetes</taxon>
        <taxon>Propionibacteriales</taxon>
        <taxon>Nocardioidaceae</taxon>
        <taxon>Nocardioides</taxon>
    </lineage>
</organism>
<dbReference type="InterPro" id="IPR018764">
    <property type="entry name" value="RskA_C"/>
</dbReference>
<feature type="transmembrane region" description="Helical" evidence="11">
    <location>
        <begin position="85"/>
        <end position="106"/>
    </location>
</feature>
<dbReference type="PANTHER" id="PTHR37461">
    <property type="entry name" value="ANTI-SIGMA-K FACTOR RSKA"/>
    <property type="match status" value="1"/>
</dbReference>
<comment type="subcellular location">
    <subcellularLocation>
        <location evidence="2">Cell membrane</location>
    </subcellularLocation>
    <subcellularLocation>
        <location evidence="1">Membrane</location>
        <topology evidence="1">Single-pass membrane protein</topology>
    </subcellularLocation>
</comment>
<evidence type="ECO:0000256" key="5">
    <source>
        <dbReference type="ARBA" id="ARBA00022989"/>
    </source>
</evidence>
<keyword evidence="5 11" id="KW-1133">Transmembrane helix</keyword>
<dbReference type="Gene3D" id="1.10.10.1320">
    <property type="entry name" value="Anti-sigma factor, zinc-finger domain"/>
    <property type="match status" value="1"/>
</dbReference>
<dbReference type="InterPro" id="IPR053877">
    <property type="entry name" value="RskA_N"/>
</dbReference>
<dbReference type="InterPro" id="IPR041916">
    <property type="entry name" value="Anti_sigma_zinc_sf"/>
</dbReference>
<evidence type="ECO:0000313" key="15">
    <source>
        <dbReference type="Proteomes" id="UP000244867"/>
    </source>
</evidence>
<evidence type="ECO:0000259" key="13">
    <source>
        <dbReference type="Pfam" id="PF22618"/>
    </source>
</evidence>
<accession>A0A2R7YYA0</accession>
<keyword evidence="3" id="KW-1003">Cell membrane</keyword>
<sequence length="236" mass="24514">MSDIHKLSGAYALDAVDDIERAAFERHLAECEDCRLEVASLRETTALLSESVAIAPPASLRDSVLTGISQIRPLPPVVVPARRAAWFPLLVAAAVLAVVGVGLAAWQPWSSTVDKTDQGSLTAAEQVLRAPDAQSVSVDLGDAGQATVTRSKALHKAVIKTVDMSDAPSGQVYQLWLQQHGELVSAGLMEGGGNQEIVLEGDAATASAAGVTVEPAGGSQTPNLPPVALFDFSQAT</sequence>
<evidence type="ECO:0000256" key="11">
    <source>
        <dbReference type="SAM" id="Phobius"/>
    </source>
</evidence>
<dbReference type="OrthoDB" id="153510at2"/>
<dbReference type="Proteomes" id="UP000244867">
    <property type="component" value="Unassembled WGS sequence"/>
</dbReference>
<keyword evidence="7 11" id="KW-0472">Membrane</keyword>
<gene>
    <name evidence="14" type="ORF">C7S10_10080</name>
</gene>
<evidence type="ECO:0000256" key="1">
    <source>
        <dbReference type="ARBA" id="ARBA00004167"/>
    </source>
</evidence>
<evidence type="ECO:0000259" key="12">
    <source>
        <dbReference type="Pfam" id="PF10099"/>
    </source>
</evidence>
<feature type="domain" description="Anti-sigma K factor RskA C-terminal" evidence="12">
    <location>
        <begin position="90"/>
        <end position="225"/>
    </location>
</feature>
<evidence type="ECO:0000256" key="9">
    <source>
        <dbReference type="ARBA" id="ARBA00029829"/>
    </source>
</evidence>
<keyword evidence="4 11" id="KW-0812">Transmembrane</keyword>
<reference evidence="14 15" key="1">
    <citation type="submission" date="2018-03" db="EMBL/GenBank/DDBJ databases">
        <authorList>
            <person name="Keele B.F."/>
        </authorList>
    </citation>
    <scope>NUCLEOTIDE SEQUENCE [LARGE SCALE GENOMIC DNA]</scope>
    <source>
        <strain evidence="14 15">IB-3</strain>
    </source>
</reference>
<evidence type="ECO:0000256" key="8">
    <source>
        <dbReference type="ARBA" id="ARBA00023163"/>
    </source>
</evidence>
<dbReference type="GO" id="GO:0006417">
    <property type="term" value="P:regulation of translation"/>
    <property type="evidence" value="ECO:0007669"/>
    <property type="project" value="TreeGrafter"/>
</dbReference>
<evidence type="ECO:0000256" key="10">
    <source>
        <dbReference type="ARBA" id="ARBA00030803"/>
    </source>
</evidence>
<dbReference type="InterPro" id="IPR051474">
    <property type="entry name" value="Anti-sigma-K/W_factor"/>
</dbReference>
<evidence type="ECO:0000256" key="6">
    <source>
        <dbReference type="ARBA" id="ARBA00023015"/>
    </source>
</evidence>
<keyword evidence="8" id="KW-0804">Transcription</keyword>
<dbReference type="GO" id="GO:0005886">
    <property type="term" value="C:plasma membrane"/>
    <property type="evidence" value="ECO:0007669"/>
    <property type="project" value="UniProtKB-SubCell"/>
</dbReference>
<dbReference type="Pfam" id="PF22618">
    <property type="entry name" value="RskA_N"/>
    <property type="match status" value="1"/>
</dbReference>
<proteinExistence type="predicted"/>
<evidence type="ECO:0000256" key="7">
    <source>
        <dbReference type="ARBA" id="ARBA00023136"/>
    </source>
</evidence>
<dbReference type="RefSeq" id="WP_108344294.1">
    <property type="nucleotide sequence ID" value="NZ_PYXZ01000003.1"/>
</dbReference>
<keyword evidence="15" id="KW-1185">Reference proteome</keyword>
<protein>
    <recommendedName>
        <fullName evidence="10">Regulator of SigK</fullName>
    </recommendedName>
    <alternativeName>
        <fullName evidence="9">Sigma-K anti-sigma factor RskA</fullName>
    </alternativeName>
</protein>
<evidence type="ECO:0000256" key="3">
    <source>
        <dbReference type="ARBA" id="ARBA00022475"/>
    </source>
</evidence>
<evidence type="ECO:0000313" key="14">
    <source>
        <dbReference type="EMBL" id="PUA81352.1"/>
    </source>
</evidence>
<dbReference type="AlphaFoldDB" id="A0A2R7YYA0"/>
<dbReference type="EMBL" id="PYXZ01000003">
    <property type="protein sequence ID" value="PUA81352.1"/>
    <property type="molecule type" value="Genomic_DNA"/>
</dbReference>
<feature type="domain" description="Anti-sigma-K factor RskA N-terminal" evidence="13">
    <location>
        <begin position="6"/>
        <end position="46"/>
    </location>
</feature>
<name>A0A2R7YYA0_9ACTN</name>
<evidence type="ECO:0000256" key="2">
    <source>
        <dbReference type="ARBA" id="ARBA00004236"/>
    </source>
</evidence>